<sequence length="663" mass="76102">MRNCVLMLILLLCCVVTNAQEQHAWEQLYSELLETEEQENIMSEEDYDLLCSLEMQPIDLNKATREDLEQLPFLSSTQIEDILAYIYQYHGMRSVGELLMIESLDDIRCRLLSHFVTIKVDDEQHYPALSTILRRGKHNILFTAKVPFYTRVGDKSGYLGYPYSHSVRYKFSYSDYFQAGFVGAQDGGEPFFANRNAMGYDYYSFYVAVRKLGCIKSAVIGRYKVRFGQGLVVNSDFSFGKTMYLLSQGRSFTNIRPHSSRSQANYLQGGAITLALTHNISLSAFASYRKNDATLNSDGSIRTLLKTGYHRTTVELEKKNNYSTTAFGSNVQWHRNGFQLGLTALYSQFSRPLCPNTEQKYRTDYPQGYNFWNVGANYGYINSRWNVNGESAMSGNGAFATLNSASFQASKQVAITAIQRYYSAKYWALNGNAFSEGGQTRNEMGLLLGLAWTINRFLTANIYSDYAYFAKPRYLASVASCAWDNLFSTVYTHNNFSFLVRYRFKIRQKDNANSTRLANEYMQRAHFAFMFSHRNWENKIQLDMVSAKYKTNSVGYMLSEFITWKPFSWLQTSSNIGYFHTSDFASRLYVYERSMLYNFSFPAFYGKGVRGAIFVKANLHKNLSALLKISNTHYLDRKQISSGLQQISGSNLTDLELQLQWKI</sequence>
<keyword evidence="1" id="KW-0732">Signal</keyword>
<dbReference type="SUPFAM" id="SSF47781">
    <property type="entry name" value="RuvA domain 2-like"/>
    <property type="match status" value="1"/>
</dbReference>
<name>A0A379EYZ4_9BACT</name>
<dbReference type="RefSeq" id="WP_115082859.1">
    <property type="nucleotide sequence ID" value="NZ_UGTP01000001.1"/>
</dbReference>
<evidence type="ECO:0000313" key="3">
    <source>
        <dbReference type="Proteomes" id="UP000254235"/>
    </source>
</evidence>
<accession>A0A379EYZ4</accession>
<protein>
    <submittedName>
        <fullName evidence="2">Helix-hairpin-helix motif</fullName>
    </submittedName>
</protein>
<reference evidence="2 3" key="1">
    <citation type="submission" date="2018-06" db="EMBL/GenBank/DDBJ databases">
        <authorList>
            <consortium name="Pathogen Informatics"/>
            <person name="Doyle S."/>
        </authorList>
    </citation>
    <scope>NUCLEOTIDE SEQUENCE [LARGE SCALE GENOMIC DNA]</scope>
    <source>
        <strain evidence="2 3">NCTC13043</strain>
    </source>
</reference>
<dbReference type="AlphaFoldDB" id="A0A379EYZ4"/>
<proteinExistence type="predicted"/>
<dbReference type="InterPro" id="IPR010994">
    <property type="entry name" value="RuvA_2-like"/>
</dbReference>
<evidence type="ECO:0000313" key="2">
    <source>
        <dbReference type="EMBL" id="SUC11565.1"/>
    </source>
</evidence>
<dbReference type="OrthoDB" id="9766750at2"/>
<evidence type="ECO:0000256" key="1">
    <source>
        <dbReference type="SAM" id="SignalP"/>
    </source>
</evidence>
<gene>
    <name evidence="2" type="ORF">NCTC13043_00421</name>
</gene>
<feature type="signal peptide" evidence="1">
    <location>
        <begin position="1"/>
        <end position="19"/>
    </location>
</feature>
<dbReference type="Proteomes" id="UP000254235">
    <property type="component" value="Unassembled WGS sequence"/>
</dbReference>
<dbReference type="GeneID" id="78570158"/>
<dbReference type="EMBL" id="UGTP01000001">
    <property type="protein sequence ID" value="SUC11565.1"/>
    <property type="molecule type" value="Genomic_DNA"/>
</dbReference>
<organism evidence="2 3">
    <name type="scientific">Prevotella pallens</name>
    <dbReference type="NCBI Taxonomy" id="60133"/>
    <lineage>
        <taxon>Bacteria</taxon>
        <taxon>Pseudomonadati</taxon>
        <taxon>Bacteroidota</taxon>
        <taxon>Bacteroidia</taxon>
        <taxon>Bacteroidales</taxon>
        <taxon>Prevotellaceae</taxon>
        <taxon>Prevotella</taxon>
    </lineage>
</organism>
<feature type="chain" id="PRO_5016731368" evidence="1">
    <location>
        <begin position="20"/>
        <end position="663"/>
    </location>
</feature>